<gene>
    <name evidence="1" type="ORF">DTL42_15570</name>
</gene>
<dbReference type="Proteomes" id="UP000253562">
    <property type="component" value="Unassembled WGS sequence"/>
</dbReference>
<dbReference type="AlphaFoldDB" id="A0A368KPD0"/>
<accession>A0A368KPD0</accession>
<dbReference type="EMBL" id="QPEX01000030">
    <property type="protein sequence ID" value="RCS46385.1"/>
    <property type="molecule type" value="Genomic_DNA"/>
</dbReference>
<organism evidence="1 2">
    <name type="scientific">Bremerella cremea</name>
    <dbReference type="NCBI Taxonomy" id="1031537"/>
    <lineage>
        <taxon>Bacteria</taxon>
        <taxon>Pseudomonadati</taxon>
        <taxon>Planctomycetota</taxon>
        <taxon>Planctomycetia</taxon>
        <taxon>Pirellulales</taxon>
        <taxon>Pirellulaceae</taxon>
        <taxon>Bremerella</taxon>
    </lineage>
</organism>
<proteinExistence type="predicted"/>
<sequence>MLGLKIHCFEDAAMIAPSPFSALFDSMQLDRCAPGELPKFDLVARGTLPRKRHGVSWSLFHSLRQADEELTPVNITLGTARWTIVLYRTEKELCQRWDDFDRREAETDQGVIFGLSAEFNGHLPALIRRDTLGQLLVLWHLPGCPATVRRFMPEDLPAEELGWSQIQVVKKLTALPQQSAAEKSDAQSWLVFWPYELATDQIQHYAVPSRMM</sequence>
<evidence type="ECO:0000313" key="2">
    <source>
        <dbReference type="Proteomes" id="UP000253562"/>
    </source>
</evidence>
<name>A0A368KPD0_9BACT</name>
<evidence type="ECO:0000313" key="1">
    <source>
        <dbReference type="EMBL" id="RCS46385.1"/>
    </source>
</evidence>
<reference evidence="1 2" key="1">
    <citation type="submission" date="2018-07" db="EMBL/GenBank/DDBJ databases">
        <title>Comparative genomes isolates from brazilian mangrove.</title>
        <authorList>
            <person name="De Araujo J.E."/>
            <person name="Taketani R.G."/>
            <person name="Silva M.C.P."/>
            <person name="Lourenco M.V."/>
            <person name="Oliveira V.M."/>
            <person name="Andreote F.D."/>
        </authorList>
    </citation>
    <scope>NUCLEOTIDE SEQUENCE [LARGE SCALE GENOMIC DNA]</scope>
    <source>
        <strain evidence="1 2">HEX PRIS-MGV</strain>
    </source>
</reference>
<protein>
    <submittedName>
        <fullName evidence="1">Uncharacterized protein</fullName>
    </submittedName>
</protein>
<comment type="caution">
    <text evidence="1">The sequence shown here is derived from an EMBL/GenBank/DDBJ whole genome shotgun (WGS) entry which is preliminary data.</text>
</comment>